<dbReference type="GO" id="GO:0005737">
    <property type="term" value="C:cytoplasm"/>
    <property type="evidence" value="ECO:0000318"/>
    <property type="project" value="GO_Central"/>
</dbReference>
<dbReference type="InterPro" id="IPR000719">
    <property type="entry name" value="Prot_kinase_dom"/>
</dbReference>
<dbReference type="GO" id="GO:0004672">
    <property type="term" value="F:protein kinase activity"/>
    <property type="evidence" value="ECO:0007669"/>
    <property type="project" value="InterPro"/>
</dbReference>
<evidence type="ECO:0000313" key="6">
    <source>
        <dbReference type="Proteomes" id="UP000008549"/>
    </source>
</evidence>
<dbReference type="SUPFAM" id="SSF56112">
    <property type="entry name" value="Protein kinase-like (PK-like)"/>
    <property type="match status" value="1"/>
</dbReference>
<dbReference type="GeneID" id="8573695"/>
<dbReference type="PROSITE" id="PS50011">
    <property type="entry name" value="PROTEIN_KINASE_DOM"/>
    <property type="match status" value="1"/>
</dbReference>
<dbReference type="PANTHER" id="PTHR44329:SF298">
    <property type="entry name" value="MIXED LINEAGE KINASE DOMAIN-LIKE PROTEIN"/>
    <property type="match status" value="1"/>
</dbReference>
<evidence type="ECO:0000313" key="7">
    <source>
        <dbReference type="WormBase" id="CBG20896"/>
    </source>
</evidence>
<evidence type="ECO:0000256" key="2">
    <source>
        <dbReference type="ARBA" id="ARBA00022840"/>
    </source>
</evidence>
<dbReference type="AlphaFoldDB" id="A8XYW3"/>
<accession>A8XYW3</accession>
<evidence type="ECO:0000259" key="4">
    <source>
        <dbReference type="PROSITE" id="PS50011"/>
    </source>
</evidence>
<dbReference type="WormBase" id="CBG20896">
    <property type="protein sequence ID" value="CBP41086"/>
    <property type="gene ID" value="WBGene00039801"/>
</dbReference>
<dbReference type="InterPro" id="IPR001245">
    <property type="entry name" value="Ser-Thr/Tyr_kinase_cat_dom"/>
</dbReference>
<dbReference type="HOGENOM" id="CLU_593464_0_0_1"/>
<dbReference type="RefSeq" id="XP_045097164.1">
    <property type="nucleotide sequence ID" value="XM_045242749.1"/>
</dbReference>
<dbReference type="Pfam" id="PF07714">
    <property type="entry name" value="PK_Tyr_Ser-Thr"/>
    <property type="match status" value="1"/>
</dbReference>
<dbReference type="GO" id="GO:0005524">
    <property type="term" value="F:ATP binding"/>
    <property type="evidence" value="ECO:0007669"/>
    <property type="project" value="UniProtKB-UniRule"/>
</dbReference>
<dbReference type="GO" id="GO:0097527">
    <property type="term" value="P:necroptotic signaling pathway"/>
    <property type="evidence" value="ECO:0000318"/>
    <property type="project" value="GO_Central"/>
</dbReference>
<feature type="binding site" evidence="3">
    <location>
        <position position="50"/>
    </location>
    <ligand>
        <name>ATP</name>
        <dbReference type="ChEBI" id="CHEBI:30616"/>
    </ligand>
</feature>
<feature type="domain" description="Protein kinase" evidence="4">
    <location>
        <begin position="23"/>
        <end position="306"/>
    </location>
</feature>
<dbReference type="KEGG" id="cbr:CBG_20896"/>
<dbReference type="InterPro" id="IPR017441">
    <property type="entry name" value="Protein_kinase_ATP_BS"/>
</dbReference>
<dbReference type="FunCoup" id="A8XYW3">
    <property type="interactions" value="1380"/>
</dbReference>
<dbReference type="Gene3D" id="3.30.200.20">
    <property type="entry name" value="Phosphorylase Kinase, domain 1"/>
    <property type="match status" value="1"/>
</dbReference>
<dbReference type="SMART" id="SM00220">
    <property type="entry name" value="S_TKc"/>
    <property type="match status" value="1"/>
</dbReference>
<dbReference type="PROSITE" id="PS00107">
    <property type="entry name" value="PROTEIN_KINASE_ATP"/>
    <property type="match status" value="1"/>
</dbReference>
<dbReference type="PANTHER" id="PTHR44329">
    <property type="entry name" value="SERINE/THREONINE-PROTEIN KINASE TNNI3K-RELATED"/>
    <property type="match status" value="1"/>
</dbReference>
<dbReference type="EMBL" id="HE600928">
    <property type="protein sequence ID" value="CAP37830.2"/>
    <property type="molecule type" value="Genomic_DNA"/>
</dbReference>
<dbReference type="InterPro" id="IPR003326">
    <property type="entry name" value="TRA-1_regulated"/>
</dbReference>
<gene>
    <name evidence="5 7" type="ORF">CBG20896</name>
    <name evidence="5" type="ORF">CBG_20896</name>
</gene>
<keyword evidence="1 3" id="KW-0547">Nucleotide-binding</keyword>
<dbReference type="InterPro" id="IPR051681">
    <property type="entry name" value="Ser/Thr_Kinases-Pseudokinases"/>
</dbReference>
<keyword evidence="6" id="KW-1185">Reference proteome</keyword>
<evidence type="ECO:0000256" key="3">
    <source>
        <dbReference type="PROSITE-ProRule" id="PRU10141"/>
    </source>
</evidence>
<dbReference type="CDD" id="cd00180">
    <property type="entry name" value="PKc"/>
    <property type="match status" value="1"/>
</dbReference>
<dbReference type="CTD" id="8573695"/>
<dbReference type="Gene3D" id="1.10.510.10">
    <property type="entry name" value="Transferase(Phosphotransferase) domain 1"/>
    <property type="match status" value="1"/>
</dbReference>
<protein>
    <submittedName>
        <fullName evidence="5">Protein CBG20896</fullName>
    </submittedName>
</protein>
<dbReference type="Proteomes" id="UP000008549">
    <property type="component" value="Unassembled WGS sequence"/>
</dbReference>
<sequence length="517" mass="59713">MLPFSSVELTEISVDDLELKWECLEQFRLGRGGFADVFHVFYKGYDAVLKKPRKDYDVRERVETLREARIIAALSNCENVVRLYGICEFFPFCGMIMEYCAGPNLSDLVFKLFESEVKLETIRIFKWCHALTKTLCELNTTHYHGDVKALNVLVKERPCCCQDGKYEDVLVSDRTYKLCVDCKGVHLEYLSLKLCDFGMAGEHGTRRRFPGTPEFSAPETEMKGEYTEKSEVYSFGHLMLQLVIGMPTDQCAPGQRRFLELYNNKKYDLSRIQSNSICETITWCLDKVPENRPKFTELLDKLNNRFDHYTSLRDNRDAAANKEREEFLDHYKLSRKITMAQRTITTSTFLSISTDDESNSQSDIPAMFHGGPLDNDVFEESPLPSPTTSRKFGEGFELTRNFVENSIYMGDESSRTFILPPKRRRTNFMLKYLVQAKDLISSKKILSQDLETYSIGPYVELQELFGIVCENSKWVITKDPFGFSYMKKGTGEEIQIPGEEMTSKTYKTFVKKFYCDG</sequence>
<name>A8XYW3_CAEBR</name>
<dbReference type="OMA" id="RIFKWCH"/>
<dbReference type="eggNOG" id="KOG0192">
    <property type="taxonomic scope" value="Eukaryota"/>
</dbReference>
<reference evidence="5 6" key="1">
    <citation type="journal article" date="2003" name="PLoS Biol.">
        <title>The genome sequence of Caenorhabditis briggsae: a platform for comparative genomics.</title>
        <authorList>
            <person name="Stein L.D."/>
            <person name="Bao Z."/>
            <person name="Blasiar D."/>
            <person name="Blumenthal T."/>
            <person name="Brent M.R."/>
            <person name="Chen N."/>
            <person name="Chinwalla A."/>
            <person name="Clarke L."/>
            <person name="Clee C."/>
            <person name="Coghlan A."/>
            <person name="Coulson A."/>
            <person name="D'Eustachio P."/>
            <person name="Fitch D.H."/>
            <person name="Fulton L.A."/>
            <person name="Fulton R.E."/>
            <person name="Griffiths-Jones S."/>
            <person name="Harris T.W."/>
            <person name="Hillier L.W."/>
            <person name="Kamath R."/>
            <person name="Kuwabara P.E."/>
            <person name="Mardis E.R."/>
            <person name="Marra M.A."/>
            <person name="Miner T.L."/>
            <person name="Minx P."/>
            <person name="Mullikin J.C."/>
            <person name="Plumb R.W."/>
            <person name="Rogers J."/>
            <person name="Schein J.E."/>
            <person name="Sohrmann M."/>
            <person name="Spieth J."/>
            <person name="Stajich J.E."/>
            <person name="Wei C."/>
            <person name="Willey D."/>
            <person name="Wilson R.K."/>
            <person name="Durbin R."/>
            <person name="Waterston R.H."/>
        </authorList>
    </citation>
    <scope>NUCLEOTIDE SEQUENCE [LARGE SCALE GENOMIC DNA]</scope>
    <source>
        <strain evidence="5 6">AF16</strain>
    </source>
</reference>
<keyword evidence="2 3" id="KW-0067">ATP-binding</keyword>
<evidence type="ECO:0000256" key="1">
    <source>
        <dbReference type="ARBA" id="ARBA00022741"/>
    </source>
</evidence>
<dbReference type="InParanoid" id="A8XYW3"/>
<proteinExistence type="predicted"/>
<dbReference type="STRING" id="6238.A8XYW3"/>
<dbReference type="InterPro" id="IPR011009">
    <property type="entry name" value="Kinase-like_dom_sf"/>
</dbReference>
<dbReference type="Pfam" id="PF02343">
    <property type="entry name" value="TRA-1_regulated"/>
    <property type="match status" value="1"/>
</dbReference>
<reference evidence="5 6" key="2">
    <citation type="journal article" date="2011" name="PLoS Genet.">
        <title>Caenorhabditis briggsae recombinant inbred line genotypes reveal inter-strain incompatibility and the evolution of recombination.</title>
        <authorList>
            <person name="Ross J.A."/>
            <person name="Koboldt D.C."/>
            <person name="Staisch J.E."/>
            <person name="Chamberlin H.M."/>
            <person name="Gupta B.P."/>
            <person name="Miller R.D."/>
            <person name="Baird S.E."/>
            <person name="Haag E.S."/>
        </authorList>
    </citation>
    <scope>NUCLEOTIDE SEQUENCE [LARGE SCALE GENOMIC DNA]</scope>
    <source>
        <strain evidence="5 6">AF16</strain>
    </source>
</reference>
<evidence type="ECO:0000313" key="5">
    <source>
        <dbReference type="EMBL" id="CAP37830.2"/>
    </source>
</evidence>
<organism evidence="5 6">
    <name type="scientific">Caenorhabditis briggsae</name>
    <dbReference type="NCBI Taxonomy" id="6238"/>
    <lineage>
        <taxon>Eukaryota</taxon>
        <taxon>Metazoa</taxon>
        <taxon>Ecdysozoa</taxon>
        <taxon>Nematoda</taxon>
        <taxon>Chromadorea</taxon>
        <taxon>Rhabditida</taxon>
        <taxon>Rhabditina</taxon>
        <taxon>Rhabditomorpha</taxon>
        <taxon>Rhabditoidea</taxon>
        <taxon>Rhabditidae</taxon>
        <taxon>Peloderinae</taxon>
        <taxon>Caenorhabditis</taxon>
    </lineage>
</organism>